<dbReference type="EMBL" id="MT774389">
    <property type="protein sequence ID" value="QOR59410.1"/>
    <property type="molecule type" value="Genomic_DNA"/>
</dbReference>
<dbReference type="RefSeq" id="YP_010111568.1">
    <property type="nucleotide sequence ID" value="NC_055882.1"/>
</dbReference>
<organism evidence="1 2">
    <name type="scientific">uncultured phage cr116_1</name>
    <dbReference type="NCBI Taxonomy" id="2772073"/>
    <lineage>
        <taxon>Viruses</taxon>
        <taxon>Duplodnaviria</taxon>
        <taxon>Heunggongvirae</taxon>
        <taxon>Uroviricota</taxon>
        <taxon>Caudoviricetes</taxon>
        <taxon>Crassvirales</taxon>
        <taxon>Steigviridae</taxon>
        <taxon>Asinivirinae</taxon>
        <taxon>Pamirivirus</taxon>
        <taxon>Pamirivirus faecium</taxon>
    </lineage>
</organism>
<protein>
    <submittedName>
        <fullName evidence="1">Uncharacterized protein</fullName>
    </submittedName>
</protein>
<proteinExistence type="predicted"/>
<name>A0A7M1S207_9CAUD</name>
<dbReference type="KEGG" id="vg:65129972"/>
<accession>A0A7M1S207</accession>
<dbReference type="GeneID" id="65129972"/>
<dbReference type="Proteomes" id="UP000593686">
    <property type="component" value="Genome"/>
</dbReference>
<sequence length="233" mass="26451">MTIEEFSDEFDVLLNSYAANNSLSAGQGLTQLDEYEKSVLLTEAQESIVRDLYNGKLTGDGFESTEEQRRNLDSLVNTLELSSEDISKPKMSDNSKFFQLPSDVWFITYESVLLSDESLGCKNNTRADVIPVRQDEYHSIKNNPFRGPSDKRVLRIDTGSSIVELISKYNIESYFIKYLSKPKPIILQDITDENLSINEETKRMGCKLNTALHRPILERAVSLAIKRLPSKNV</sequence>
<reference evidence="1 2" key="1">
    <citation type="submission" date="2020-07" db="EMBL/GenBank/DDBJ databases">
        <title>Taxonomic proposal: Crassvirales, a new order of highly abundant and diverse bacterial viruses.</title>
        <authorList>
            <person name="Shkoporov A.N."/>
            <person name="Stockdale S.R."/>
            <person name="Guerin E."/>
            <person name="Ross R.P."/>
            <person name="Hill C."/>
        </authorList>
    </citation>
    <scope>NUCLEOTIDE SEQUENCE [LARGE SCALE GENOMIC DNA]</scope>
</reference>
<dbReference type="Pfam" id="PF25710">
    <property type="entry name" value="CrAss_Ring_3_4"/>
    <property type="match status" value="1"/>
</dbReference>
<dbReference type="InterPro" id="IPR057877">
    <property type="entry name" value="CrAss_Ring_3_4"/>
</dbReference>
<evidence type="ECO:0000313" key="1">
    <source>
        <dbReference type="EMBL" id="QOR59410.1"/>
    </source>
</evidence>
<evidence type="ECO:0000313" key="2">
    <source>
        <dbReference type="Proteomes" id="UP000593686"/>
    </source>
</evidence>
<keyword evidence="2" id="KW-1185">Reference proteome</keyword>